<feature type="signal peptide" evidence="1">
    <location>
        <begin position="1"/>
        <end position="21"/>
    </location>
</feature>
<keyword evidence="4" id="KW-1185">Reference proteome</keyword>
<reference evidence="4" key="1">
    <citation type="submission" date="2019-01" db="EMBL/GenBank/DDBJ databases">
        <title>Cytophagaceae bacterium strain CAR-16.</title>
        <authorList>
            <person name="Chen W.-M."/>
        </authorList>
    </citation>
    <scope>NUCLEOTIDE SEQUENCE [LARGE SCALE GENOMIC DNA]</scope>
    <source>
        <strain evidence="4">WWJ-16</strain>
    </source>
</reference>
<organism evidence="3 4">
    <name type="scientific">Flavobacterium stagni</name>
    <dbReference type="NCBI Taxonomy" id="2506421"/>
    <lineage>
        <taxon>Bacteria</taxon>
        <taxon>Pseudomonadati</taxon>
        <taxon>Bacteroidota</taxon>
        <taxon>Flavobacteriia</taxon>
        <taxon>Flavobacteriales</taxon>
        <taxon>Flavobacteriaceae</taxon>
        <taxon>Flavobacterium</taxon>
    </lineage>
</organism>
<name>A0A4Q1KAM5_9FLAO</name>
<gene>
    <name evidence="3" type="ORF">EQG61_04970</name>
</gene>
<accession>A0A4Q1KAM5</accession>
<keyword evidence="1" id="KW-0732">Signal</keyword>
<evidence type="ECO:0000313" key="3">
    <source>
        <dbReference type="EMBL" id="RXR23325.1"/>
    </source>
</evidence>
<dbReference type="EMBL" id="SBKN01000002">
    <property type="protein sequence ID" value="RXR23325.1"/>
    <property type="molecule type" value="Genomic_DNA"/>
</dbReference>
<dbReference type="SUPFAM" id="SSF56925">
    <property type="entry name" value="OMPA-like"/>
    <property type="match status" value="1"/>
</dbReference>
<dbReference type="AlphaFoldDB" id="A0A4Q1KAM5"/>
<evidence type="ECO:0000313" key="4">
    <source>
        <dbReference type="Proteomes" id="UP000289857"/>
    </source>
</evidence>
<dbReference type="Pfam" id="PF19089">
    <property type="entry name" value="DUF5777"/>
    <property type="match status" value="1"/>
</dbReference>
<dbReference type="InterPro" id="IPR045916">
    <property type="entry name" value="DUF5777"/>
</dbReference>
<feature type="chain" id="PRO_5020823287" description="DUF5777 domain-containing protein" evidence="1">
    <location>
        <begin position="22"/>
        <end position="287"/>
    </location>
</feature>
<dbReference type="InterPro" id="IPR011250">
    <property type="entry name" value="OMP/PagP_B-barrel"/>
</dbReference>
<sequence length="287" mass="32519">MKISKVIVSLSVLFAFQMGHAQDDLMKELDGDNAKKEVVSAAFKGVQIAQMQSTKLPAKKEWYFVVSHRFGDLNNGINNFFGLDGAQTEIGGIYGITDWLAIQASRNSNNEKTYELGVKYRFASQQVDGFPFTIVGYNTANIDSYKITQFFPKAKFNHRMAFASQLLISRKFNERFSAQLAPTFVHRNLYDGLRDQENVYLIGAGARLKLSKRISLTADYSARVSLPDEFNSPYRNPFTVGMDIDTGGHIFQLVFSNTQNMDDVNYYTHAGETKKGIYFGFNLYRVF</sequence>
<protein>
    <recommendedName>
        <fullName evidence="2">DUF5777 domain-containing protein</fullName>
    </recommendedName>
</protein>
<feature type="domain" description="DUF5777" evidence="2">
    <location>
        <begin position="43"/>
        <end position="287"/>
    </location>
</feature>
<dbReference type="RefSeq" id="WP_129460805.1">
    <property type="nucleotide sequence ID" value="NZ_SBKN01000002.1"/>
</dbReference>
<comment type="caution">
    <text evidence="3">The sequence shown here is derived from an EMBL/GenBank/DDBJ whole genome shotgun (WGS) entry which is preliminary data.</text>
</comment>
<dbReference type="Proteomes" id="UP000289857">
    <property type="component" value="Unassembled WGS sequence"/>
</dbReference>
<proteinExistence type="predicted"/>
<dbReference type="OrthoDB" id="1117410at2"/>
<evidence type="ECO:0000256" key="1">
    <source>
        <dbReference type="SAM" id="SignalP"/>
    </source>
</evidence>
<evidence type="ECO:0000259" key="2">
    <source>
        <dbReference type="Pfam" id="PF19089"/>
    </source>
</evidence>